<feature type="region of interest" description="Disordered" evidence="15">
    <location>
        <begin position="2192"/>
        <end position="2299"/>
    </location>
</feature>
<feature type="region of interest" description="Disordered" evidence="15">
    <location>
        <begin position="2742"/>
        <end position="2769"/>
    </location>
</feature>
<feature type="domain" description="BHLH" evidence="17">
    <location>
        <begin position="2363"/>
        <end position="2414"/>
    </location>
</feature>
<evidence type="ECO:0000256" key="12">
    <source>
        <dbReference type="ARBA" id="ARBA00059348"/>
    </source>
</evidence>
<dbReference type="GO" id="GO:0045893">
    <property type="term" value="P:positive regulation of DNA-templated transcription"/>
    <property type="evidence" value="ECO:0007669"/>
    <property type="project" value="InterPro"/>
</dbReference>
<feature type="domain" description="T-box" evidence="16">
    <location>
        <begin position="79"/>
        <end position="260"/>
    </location>
</feature>
<dbReference type="InterPro" id="IPR037935">
    <property type="entry name" value="MAX_gene-associated_bHLHzip"/>
</dbReference>
<feature type="region of interest" description="Disordered" evidence="15">
    <location>
        <begin position="1895"/>
        <end position="1916"/>
    </location>
</feature>
<feature type="region of interest" description="Disordered" evidence="15">
    <location>
        <begin position="1464"/>
        <end position="1491"/>
    </location>
</feature>
<dbReference type="FunFam" id="2.60.40.820:FF:000009">
    <property type="entry name" value="MAX gene-associated protein isoform X1"/>
    <property type="match status" value="1"/>
</dbReference>
<feature type="region of interest" description="Disordered" evidence="15">
    <location>
        <begin position="400"/>
        <end position="420"/>
    </location>
</feature>
<feature type="compositionally biased region" description="Polar residues" evidence="15">
    <location>
        <begin position="2089"/>
        <end position="2098"/>
    </location>
</feature>
<evidence type="ECO:0000256" key="13">
    <source>
        <dbReference type="ARBA" id="ARBA00067820"/>
    </source>
</evidence>
<evidence type="ECO:0000256" key="6">
    <source>
        <dbReference type="ARBA" id="ARBA00022843"/>
    </source>
</evidence>
<feature type="region of interest" description="Disordered" evidence="15">
    <location>
        <begin position="883"/>
        <end position="914"/>
    </location>
</feature>
<feature type="compositionally biased region" description="Polar residues" evidence="15">
    <location>
        <begin position="2152"/>
        <end position="2166"/>
    </location>
</feature>
<dbReference type="FunFam" id="4.10.280.10:FF:000040">
    <property type="entry name" value="MAX gene-associated protein isoform X1"/>
    <property type="match status" value="1"/>
</dbReference>
<dbReference type="CDD" id="cd18911">
    <property type="entry name" value="bHLHzip_MGA"/>
    <property type="match status" value="1"/>
</dbReference>
<dbReference type="Pfam" id="PF00907">
    <property type="entry name" value="T-box"/>
    <property type="match status" value="1"/>
</dbReference>
<feature type="compositionally biased region" description="Low complexity" evidence="15">
    <location>
        <begin position="2056"/>
        <end position="2068"/>
    </location>
</feature>
<dbReference type="InterPro" id="IPR046360">
    <property type="entry name" value="T-box_DNA-bd"/>
</dbReference>
<feature type="compositionally biased region" description="Low complexity" evidence="15">
    <location>
        <begin position="1284"/>
        <end position="1298"/>
    </location>
</feature>
<dbReference type="Pfam" id="PF16059">
    <property type="entry name" value="MGA_dom"/>
    <property type="match status" value="1"/>
</dbReference>
<organism evidence="18 19">
    <name type="scientific">Dromaius novaehollandiae</name>
    <name type="common">Emu</name>
    <dbReference type="NCBI Taxonomy" id="8790"/>
    <lineage>
        <taxon>Eukaryota</taxon>
        <taxon>Metazoa</taxon>
        <taxon>Chordata</taxon>
        <taxon>Craniata</taxon>
        <taxon>Vertebrata</taxon>
        <taxon>Euteleostomi</taxon>
        <taxon>Archelosauria</taxon>
        <taxon>Archosauria</taxon>
        <taxon>Dinosauria</taxon>
        <taxon>Saurischia</taxon>
        <taxon>Theropoda</taxon>
        <taxon>Coelurosauria</taxon>
        <taxon>Aves</taxon>
        <taxon>Palaeognathae</taxon>
        <taxon>Casuariiformes</taxon>
        <taxon>Dromaiidae</taxon>
        <taxon>Dromaius</taxon>
    </lineage>
</organism>
<feature type="compositionally biased region" description="Basic and acidic residues" evidence="15">
    <location>
        <begin position="1958"/>
        <end position="1967"/>
    </location>
</feature>
<evidence type="ECO:0000256" key="7">
    <source>
        <dbReference type="ARBA" id="ARBA00023015"/>
    </source>
</evidence>
<proteinExistence type="predicted"/>
<evidence type="ECO:0000256" key="3">
    <source>
        <dbReference type="ARBA" id="ARBA00022491"/>
    </source>
</evidence>
<keyword evidence="3" id="KW-0678">Repressor</keyword>
<evidence type="ECO:0000256" key="5">
    <source>
        <dbReference type="ARBA" id="ARBA00022553"/>
    </source>
</evidence>
<keyword evidence="10" id="KW-0804">Transcription</keyword>
<sequence>MEKQQIVLGNRDGGTVSGAAPAFFVILKQQQGNGKADQGILVANRDACALASSVSTPVKSKVKTCLPADCISGGITVTLDNNSMWNEFYHRNTEMVLTKQGRRMFPYCRYWITGLDASQKYILVMDISPVDNHRYKWNGRWWEPSGKAEPHVLGRVFIHPESPSTGQYWMHQPVSFYKLKLTNNTLDQEGHIILHSMHRYLPRLHLVPADKATEVIQLNGPDVHTFTFPQTEFFAVTAYQNIQITQLKIDYNPFAKGFRDDGLNSRPQRDVKQKSNLELEGGSVSSSPSHRGRPAEVDALNLHPRSLDSSFIVQNPSDIDLEKESFNAERDFLGFLDTDLSSGDLPKLKQEVSESPIASSYESSSRVASPLDPSGHFNVVIKEEPVDDYDYESSICTQGISVKQEDTDEETDEYSNTDEDDPIVEKHLRKHGDMDRKDGEFRPRKRVLTSPSGVARAKMLKLDSGKMPVVYLEPCAVTKSTVKISELPQTMLTACKKEKSPLSAILDSLPVCFENHKGSCLSTAIVTEELAMRKQSPGSKVSQKYCSIREAQWALSESPNFSLRGSVSCHFSAKEVCGRRKSGLLKNPLSQKGPGTSQNAISSGPNKRGRPRKLKISKAGRPPKSIGKAVITSKNTSLGPGSILPDVKPDLEDVDGVLFVSFASKEALDIHTVDRVGGEESQNLQAPLLATNDPDCQARIQVLEKELMEELKTLRHKQVIHPSLQEVGLKLNSVDPTMSIDLKYLGVQLPLSYSNYSLWNYLGTNPNSPDTGFPFVSRTGKTNDFTKIKGWRGKLHGASRNEGGSSEGSLKNRSAFCSDKLDEYLENEGKLMETSMGFSPSTPTSPVVYQLPTKSTSYVRTLDSVLKKQSTIIPSTSYTFKPVSVSSTSRKTKTQNRQTSSNRVKSSYKPILPSPFSVKQKHSFSASGEKAAKSLSSSSLTNQGDNFMVPALDENILPKQISLRHAPQQQQAARPPGLSKSQVKLMDLEDCALWDGKPRTYITEERADISLATLLTAQASLKNKPIHKIIRRRAPPCNNDFCRLGCICASLALEKRQPTHCRRPDCMFGCTCLKRKVLLVKGGSKHKKILKKAVRGNLVFYGTQEEQQEDEDVEEEGNGEEDEQKQKDKRKRKRVEYTICDSEPEQPIRNCPLWVKVEGEIDPEPIYIPTPSVIEPVKPVVLPSPEVSLSSKHRSSSGMKPGRVYTPKPNPVIREEDKDPVYLYFESMMTCARVRAYEHRREEKKQQKDQCNLKSCSIKESDLQPPEKATCEMDKDTDKSGEKSWWSSRSEGDSSSTSYVHHTTPGGPTKLIEIISDCNWEEDRNKILTILSQHINSNMPQSLKVGSFIIELASEHKAWDEKNPPVYSSRVKISVPSCQDKDEKPEIPVLETPDSGVPSRKTPENLKFLRADTLDKLREKLHGGKGLPFYTGLCPAGKLVAYKRKANMSPSGLIQVASNAKAAASGTPSVQVPTTSTPKTTSSTSTTSTPTVTTLKAHVPAQRQIAARPSPGGVFTQFVMNKAGALQQKIPGVSTPQPLSGPQKFSIRPTPIMVVTPVVPSRPSSVHCTVSPGVTTATTTSPVTVESTGVAVSTVTTASQTKASEPACSPPGITVTGAPATPGINTCTAPSPTTPTATVNITKATGIATPVATISFPKTVVTTSTVTRPVPTTSTSTVVLTTTATATSVVTTPTSSVGSVPIILSGVNSSPTLNPKPEDAVPQATSKTPQKMSPGAEKRIGPRLLLIPVHQTSPALRPLNNMQLPQRQRMVLQPLRSPGGVNLFRHPNGQIIQLVPLHQFRATGAQPNVQPVMFRNPGSVVGIRLPAPSKPPESPLSPTSSVSSTSATNSATQTAGPKLSSAANLATQASSVLPSVPSFVSQAGTLTLRISPPAASSMANQTGSESKITCSSGGQPTTTASLIPLQSGSFALLQLPGQKTVPNSILHHFASLQMKKDSKNVFQKDDSGATQQKENGKASRSEEVEVVESEVTVNSTSLETAEKDSRVLEGYSDDVSSLQHDVSADVVSSDHSYISEKPNDEQNSVVTEEKEDSVHSEAVVEALSASSETICGSSDQPLAAPVDSEHPQSLENQETAQLKTRGKEQIRAEHTEKRGKERERNVQAPIKEEAESIGEKKGRKSDIKHTEEGKTNVATQETSNASSQEQGAVDCQEEMKAVKDVVIHANSSWSKISSIAPALENKSDTGNKADASDKGDFLMPEQRAQEPKHHKKGYMPTIDITVDDMEEEEEEDDDDDEEDEKTDDSADEMLDGASDFPSEEEVDVEKDACEYSEDDEQVDIETVEELSEKINIARLKATAANIRPSKQKYHARNSSDEKLSEKPTKKPQFWNRKQKTEAEAFAHYRQTHTANERRRRNEMRDLFEKLKRALGLHNLPKVSKCYILKQAYEEIQGLTDQADKLIGQKNLLTRKQDVLIRKVSTLSGKTEEVVLKKLEYIYAKQKAVEAQKKKKQAEPEESVVTSTASMQQEGSSAPCRELGQMAVMNRRGKPLILARKGGHATEDTSSSLTLTAASLVMTPQGQVLTLKSPLVPGQVAAVPSTLLQAELKPRAATTTMTTQPEIEDSFMMPKIVNVTSLAAEGSMSLNLNRNRDGRSTTGPTKVFFENKDGFPQLRNVSCTKEPPDSFSKKLCIGEFVGSQARRKDSDPGGERLKTKELPFRKLQIKDSRIEMELRKVASAMEEAELDAGELLSSIEESDDTDETLTSLLNEIAFLNQQLNDDASGMSELPSTLNSDFSHGDSEARRGTASDLTAADGSSFQFGHLGGSFKDLSEVPEGGGSISPLLLHLEDDDLTDGEKNSGEPSSEADVLKIVIGAEMKDPLPNLSVTSGGSGKTVTSLVETTSVTPPVLQMKTNPEASNADTLWRPMPKLAPLGLKVASLPVDSEGQSTKVMPLLAPVVAKLAPTGVKTSLSATAQEGQDNKVMPTLAPVVTKLNNTGTLPSNSAGK</sequence>
<evidence type="ECO:0000256" key="15">
    <source>
        <dbReference type="SAM" id="MobiDB-lite"/>
    </source>
</evidence>
<feature type="compositionally biased region" description="Basic and acidic residues" evidence="15">
    <location>
        <begin position="1269"/>
        <end position="1282"/>
    </location>
</feature>
<feature type="compositionally biased region" description="Low complexity" evidence="15">
    <location>
        <begin position="353"/>
        <end position="369"/>
    </location>
</feature>
<dbReference type="PROSITE" id="PS50888">
    <property type="entry name" value="BHLH"/>
    <property type="match status" value="1"/>
</dbReference>
<dbReference type="InterPro" id="IPR011598">
    <property type="entry name" value="bHLH_dom"/>
</dbReference>
<dbReference type="GO" id="GO:0000978">
    <property type="term" value="F:RNA polymerase II cis-regulatory region sequence-specific DNA binding"/>
    <property type="evidence" value="ECO:0007669"/>
    <property type="project" value="InterPro"/>
</dbReference>
<feature type="region of interest" description="Disordered" evidence="15">
    <location>
        <begin position="1823"/>
        <end position="1859"/>
    </location>
</feature>
<evidence type="ECO:0000256" key="4">
    <source>
        <dbReference type="ARBA" id="ARBA00022499"/>
    </source>
</evidence>
<evidence type="ECO:0000256" key="14">
    <source>
        <dbReference type="PROSITE-ProRule" id="PRU00201"/>
    </source>
</evidence>
<keyword evidence="4" id="KW-1017">Isopeptide bond</keyword>
<evidence type="ECO:0000256" key="10">
    <source>
        <dbReference type="ARBA" id="ARBA00023163"/>
    </source>
</evidence>
<dbReference type="PANTHER" id="PTHR11267">
    <property type="entry name" value="T-BOX PROTEIN-RELATED"/>
    <property type="match status" value="1"/>
</dbReference>
<feature type="region of interest" description="Disordered" evidence="15">
    <location>
        <begin position="2028"/>
        <end position="2171"/>
    </location>
</feature>
<feature type="compositionally biased region" description="Basic and acidic residues" evidence="15">
    <location>
        <begin position="2757"/>
        <end position="2767"/>
    </location>
</feature>
<evidence type="ECO:0000259" key="17">
    <source>
        <dbReference type="PROSITE" id="PS50888"/>
    </source>
</evidence>
<feature type="compositionally biased region" description="Polar residues" evidence="15">
    <location>
        <begin position="588"/>
        <end position="605"/>
    </location>
</feature>
<dbReference type="InterPro" id="IPR032060">
    <property type="entry name" value="MGA_dom"/>
</dbReference>
<comment type="function">
    <text evidence="12">Functions as a dual-specificity transcription factor, regulating the expression of both MAX-network and T-box family target genes. Functions as a repressor or an activator. Binds to 5'-AATTTCACACCTAGGTGTGAAATT-3' core sequence and seems to regulate MYC-MAX target genes. Suppresses transcriptional activation by MYC and inhibits MYC-dependent cell transformation. Function activated by heterodimerization with MAX. This heterodimerization serves the dual function of both generating an E-box-binding heterodimer and simultaneously blocking interaction of a corepressor.</text>
</comment>
<feature type="region of interest" description="Disordered" evidence="15">
    <location>
        <begin position="2323"/>
        <end position="2352"/>
    </location>
</feature>
<feature type="compositionally biased region" description="Polar residues" evidence="15">
    <location>
        <begin position="895"/>
        <end position="905"/>
    </location>
</feature>
<keyword evidence="11 14" id="KW-0539">Nucleus</keyword>
<feature type="compositionally biased region" description="Basic and acidic residues" evidence="15">
    <location>
        <begin position="1974"/>
        <end position="1983"/>
    </location>
</feature>
<dbReference type="GO" id="GO:0046983">
    <property type="term" value="F:protein dimerization activity"/>
    <property type="evidence" value="ECO:0007669"/>
    <property type="project" value="InterPro"/>
</dbReference>
<name>A0A8C4KV77_DRONO</name>
<dbReference type="InterPro" id="IPR036638">
    <property type="entry name" value="HLH_DNA-bd_sf"/>
</dbReference>
<dbReference type="PANTHER" id="PTHR11267:SF32">
    <property type="entry name" value="MAX GENE-ASSOCIATED PROTEIN"/>
    <property type="match status" value="1"/>
</dbReference>
<keyword evidence="6" id="KW-0832">Ubl conjugation</keyword>
<dbReference type="SUPFAM" id="SSF49417">
    <property type="entry name" value="p53-like transcription factors"/>
    <property type="match status" value="1"/>
</dbReference>
<feature type="region of interest" description="Disordered" evidence="15">
    <location>
        <begin position="1377"/>
        <end position="1402"/>
    </location>
</feature>
<dbReference type="InterPro" id="IPR008967">
    <property type="entry name" value="p53-like_TF_DNA-bd_sf"/>
</dbReference>
<dbReference type="Gene3D" id="2.60.40.820">
    <property type="entry name" value="Transcription factor, T-box"/>
    <property type="match status" value="1"/>
</dbReference>
<dbReference type="SMART" id="SM00353">
    <property type="entry name" value="HLH"/>
    <property type="match status" value="1"/>
</dbReference>
<keyword evidence="5" id="KW-0597">Phosphoprotein</keyword>
<feature type="compositionally biased region" description="Basic and acidic residues" evidence="15">
    <location>
        <begin position="260"/>
        <end position="277"/>
    </location>
</feature>
<feature type="compositionally biased region" description="Acidic residues" evidence="15">
    <location>
        <begin position="2241"/>
        <end position="2270"/>
    </location>
</feature>
<evidence type="ECO:0000259" key="16">
    <source>
        <dbReference type="PROSITE" id="PS50252"/>
    </source>
</evidence>
<feature type="region of interest" description="Disordered" evidence="15">
    <location>
        <begin position="1105"/>
        <end position="1133"/>
    </location>
</feature>
<reference evidence="18" key="2">
    <citation type="submission" date="2025-09" db="UniProtKB">
        <authorList>
            <consortium name="Ensembl"/>
        </authorList>
    </citation>
    <scope>IDENTIFICATION</scope>
</reference>
<dbReference type="PROSITE" id="PS01264">
    <property type="entry name" value="TBOX_2"/>
    <property type="match status" value="1"/>
</dbReference>
<dbReference type="GO" id="GO:0000981">
    <property type="term" value="F:DNA-binding transcription factor activity, RNA polymerase II-specific"/>
    <property type="evidence" value="ECO:0007669"/>
    <property type="project" value="TreeGrafter"/>
</dbReference>
<dbReference type="Proteomes" id="UP000694423">
    <property type="component" value="Unplaced"/>
</dbReference>
<evidence type="ECO:0000256" key="8">
    <source>
        <dbReference type="ARBA" id="ARBA00023054"/>
    </source>
</evidence>
<protein>
    <recommendedName>
        <fullName evidence="13">MAX gene-associated protein</fullName>
    </recommendedName>
</protein>
<dbReference type="Gene3D" id="4.10.280.10">
    <property type="entry name" value="Helix-loop-helix DNA-binding domain"/>
    <property type="match status" value="1"/>
</dbReference>
<dbReference type="CDD" id="cd20195">
    <property type="entry name" value="T-box_MGA-like"/>
    <property type="match status" value="1"/>
</dbReference>
<accession>A0A8C4KV77</accession>
<comment type="caution">
    <text evidence="14">Lacks conserved residue(s) required for the propagation of feature annotation.</text>
</comment>
<feature type="region of interest" description="Disordered" evidence="15">
    <location>
        <begin position="1958"/>
        <end position="1989"/>
    </location>
</feature>
<feature type="compositionally biased region" description="Acidic residues" evidence="15">
    <location>
        <begin position="1106"/>
        <end position="1123"/>
    </location>
</feature>
<dbReference type="GO" id="GO:0001708">
    <property type="term" value="P:cell fate specification"/>
    <property type="evidence" value="ECO:0007669"/>
    <property type="project" value="TreeGrafter"/>
</dbReference>
<feature type="compositionally biased region" description="Low complexity" evidence="15">
    <location>
        <begin position="1836"/>
        <end position="1855"/>
    </location>
</feature>
<gene>
    <name evidence="18" type="primary">MGA</name>
</gene>
<evidence type="ECO:0000256" key="9">
    <source>
        <dbReference type="ARBA" id="ARBA00023125"/>
    </source>
</evidence>
<feature type="region of interest" description="Disordered" evidence="15">
    <location>
        <begin position="260"/>
        <end position="295"/>
    </location>
</feature>
<feature type="region of interest" description="Disordered" evidence="15">
    <location>
        <begin position="351"/>
        <end position="374"/>
    </location>
</feature>
<feature type="compositionally biased region" description="Acidic residues" evidence="15">
    <location>
        <begin position="2277"/>
        <end position="2299"/>
    </location>
</feature>
<feature type="region of interest" description="Disordered" evidence="15">
    <location>
        <begin position="2467"/>
        <end position="2493"/>
    </location>
</feature>
<feature type="compositionally biased region" description="Basic and acidic residues" evidence="15">
    <location>
        <begin position="2333"/>
        <end position="2344"/>
    </location>
</feature>
<evidence type="ECO:0000313" key="19">
    <source>
        <dbReference type="Proteomes" id="UP000694423"/>
    </source>
</evidence>
<comment type="subcellular location">
    <subcellularLocation>
        <location evidence="1 14">Nucleus</location>
    </subcellularLocation>
</comment>
<feature type="compositionally biased region" description="Acidic residues" evidence="15">
    <location>
        <begin position="406"/>
        <end position="420"/>
    </location>
</feature>
<feature type="compositionally biased region" description="Polar residues" evidence="15">
    <location>
        <begin position="2479"/>
        <end position="2491"/>
    </location>
</feature>
<feature type="compositionally biased region" description="Basic and acidic residues" evidence="15">
    <location>
        <begin position="2201"/>
        <end position="2216"/>
    </location>
</feature>
<feature type="region of interest" description="Disordered" evidence="15">
    <location>
        <begin position="1188"/>
        <end position="1212"/>
    </location>
</feature>
<dbReference type="InterPro" id="IPR001699">
    <property type="entry name" value="TF_T-box"/>
</dbReference>
<keyword evidence="8" id="KW-0175">Coiled coil</keyword>
<dbReference type="GO" id="GO:0000785">
    <property type="term" value="C:chromatin"/>
    <property type="evidence" value="ECO:0007669"/>
    <property type="project" value="TreeGrafter"/>
</dbReference>
<dbReference type="SMART" id="SM00425">
    <property type="entry name" value="TBOX"/>
    <property type="match status" value="1"/>
</dbReference>
<feature type="compositionally biased region" description="Basic and acidic residues" evidence="15">
    <location>
        <begin position="2101"/>
        <end position="2150"/>
    </location>
</feature>
<keyword evidence="19" id="KW-1185">Reference proteome</keyword>
<feature type="region of interest" description="Disordered" evidence="15">
    <location>
        <begin position="1709"/>
        <end position="1736"/>
    </location>
</feature>
<evidence type="ECO:0000313" key="18">
    <source>
        <dbReference type="Ensembl" id="ENSDNVP00000026303.1"/>
    </source>
</evidence>
<reference evidence="18" key="1">
    <citation type="submission" date="2025-08" db="UniProtKB">
        <authorList>
            <consortium name="Ensembl"/>
        </authorList>
    </citation>
    <scope>IDENTIFICATION</scope>
</reference>
<dbReference type="PROSITE" id="PS50252">
    <property type="entry name" value="TBOX_3"/>
    <property type="match status" value="1"/>
</dbReference>
<dbReference type="Pfam" id="PF00010">
    <property type="entry name" value="HLH"/>
    <property type="match status" value="1"/>
</dbReference>
<dbReference type="SUPFAM" id="SSF47459">
    <property type="entry name" value="HLH, helix-loop-helix DNA-binding domain"/>
    <property type="match status" value="1"/>
</dbReference>
<feature type="compositionally biased region" description="Basic residues" evidence="15">
    <location>
        <begin position="607"/>
        <end position="618"/>
    </location>
</feature>
<feature type="compositionally biased region" description="Polar residues" evidence="15">
    <location>
        <begin position="1897"/>
        <end position="1916"/>
    </location>
</feature>
<evidence type="ECO:0000256" key="1">
    <source>
        <dbReference type="ARBA" id="ARBA00004123"/>
    </source>
</evidence>
<dbReference type="PRINTS" id="PR00937">
    <property type="entry name" value="TBOX"/>
</dbReference>
<evidence type="ECO:0000256" key="11">
    <source>
        <dbReference type="ARBA" id="ARBA00023242"/>
    </source>
</evidence>
<feature type="compositionally biased region" description="Low complexity" evidence="15">
    <location>
        <begin position="1467"/>
        <end position="1491"/>
    </location>
</feature>
<keyword evidence="7" id="KW-0805">Transcription regulation</keyword>
<dbReference type="InterPro" id="IPR036960">
    <property type="entry name" value="T-box_sf"/>
</dbReference>
<dbReference type="Ensembl" id="ENSDNVT00000031811.1">
    <property type="protein sequence ID" value="ENSDNVP00000026303.1"/>
    <property type="gene ID" value="ENSDNVG00000018305.1"/>
</dbReference>
<feature type="region of interest" description="Disordered" evidence="15">
    <location>
        <begin position="584"/>
        <end position="633"/>
    </location>
</feature>
<evidence type="ECO:0000256" key="2">
    <source>
        <dbReference type="ARBA" id="ARBA00022481"/>
    </source>
</evidence>
<keyword evidence="9 14" id="KW-0238">DNA-binding</keyword>
<dbReference type="GO" id="GO:0071339">
    <property type="term" value="C:MLL1 complex"/>
    <property type="evidence" value="ECO:0007669"/>
    <property type="project" value="InterPro"/>
</dbReference>
<feature type="region of interest" description="Disordered" evidence="15">
    <location>
        <begin position="1263"/>
        <end position="1306"/>
    </location>
</feature>
<dbReference type="InterPro" id="IPR018186">
    <property type="entry name" value="TF_T-box_CS"/>
</dbReference>
<keyword evidence="2" id="KW-0488">Methylation</keyword>